<dbReference type="InterPro" id="IPR016167">
    <property type="entry name" value="FAD-bd_PCMH_sub1"/>
</dbReference>
<dbReference type="AlphaFoldDB" id="A0A8J2VJY4"/>
<reference evidence="5" key="1">
    <citation type="journal article" date="2014" name="Int. J. Syst. Evol. Microbiol.">
        <title>Complete genome sequence of Corynebacterium casei LMG S-19264T (=DSM 44701T), isolated from a smear-ripened cheese.</title>
        <authorList>
            <consortium name="US DOE Joint Genome Institute (JGI-PGF)"/>
            <person name="Walter F."/>
            <person name="Albersmeier A."/>
            <person name="Kalinowski J."/>
            <person name="Ruckert C."/>
        </authorList>
    </citation>
    <scope>NUCLEOTIDE SEQUENCE</scope>
    <source>
        <strain evidence="5">CCM 7684</strain>
    </source>
</reference>
<evidence type="ECO:0000256" key="1">
    <source>
        <dbReference type="ARBA" id="ARBA00022630"/>
    </source>
</evidence>
<dbReference type="PANTHER" id="PTHR42659:SF2">
    <property type="entry name" value="XANTHINE DEHYDROGENASE SUBUNIT C-RELATED"/>
    <property type="match status" value="1"/>
</dbReference>
<name>A0A8J2VJY4_9RHOB</name>
<dbReference type="Pfam" id="PF00941">
    <property type="entry name" value="FAD_binding_5"/>
    <property type="match status" value="1"/>
</dbReference>
<feature type="domain" description="FAD-binding PCMH-type" evidence="4">
    <location>
        <begin position="1"/>
        <end position="170"/>
    </location>
</feature>
<evidence type="ECO:0000256" key="3">
    <source>
        <dbReference type="ARBA" id="ARBA00023002"/>
    </source>
</evidence>
<reference evidence="5" key="2">
    <citation type="submission" date="2020-09" db="EMBL/GenBank/DDBJ databases">
        <authorList>
            <person name="Sun Q."/>
            <person name="Sedlacek I."/>
        </authorList>
    </citation>
    <scope>NUCLEOTIDE SEQUENCE</scope>
    <source>
        <strain evidence="5">CCM 7684</strain>
    </source>
</reference>
<dbReference type="Gene3D" id="3.30.465.10">
    <property type="match status" value="1"/>
</dbReference>
<dbReference type="GO" id="GO:0016491">
    <property type="term" value="F:oxidoreductase activity"/>
    <property type="evidence" value="ECO:0007669"/>
    <property type="project" value="UniProtKB-KW"/>
</dbReference>
<dbReference type="SUPFAM" id="SSF56176">
    <property type="entry name" value="FAD-binding/transporter-associated domain-like"/>
    <property type="match status" value="1"/>
</dbReference>
<dbReference type="InterPro" id="IPR002346">
    <property type="entry name" value="Mopterin_DH_FAD-bd"/>
</dbReference>
<dbReference type="InterPro" id="IPR005107">
    <property type="entry name" value="CO_DH_flav_C"/>
</dbReference>
<dbReference type="InterPro" id="IPR016169">
    <property type="entry name" value="FAD-bd_PCMH_sub2"/>
</dbReference>
<evidence type="ECO:0000256" key="2">
    <source>
        <dbReference type="ARBA" id="ARBA00022827"/>
    </source>
</evidence>
<dbReference type="Gene3D" id="3.30.390.50">
    <property type="entry name" value="CO dehydrogenase flavoprotein, C-terminal domain"/>
    <property type="match status" value="1"/>
</dbReference>
<keyword evidence="2" id="KW-0274">FAD</keyword>
<dbReference type="InterPro" id="IPR036318">
    <property type="entry name" value="FAD-bd_PCMH-like_sf"/>
</dbReference>
<protein>
    <submittedName>
        <fullName evidence="5">Carbon monoxide dehydrogenase</fullName>
    </submittedName>
</protein>
<dbReference type="SMART" id="SM01092">
    <property type="entry name" value="CO_deh_flav_C"/>
    <property type="match status" value="1"/>
</dbReference>
<dbReference type="GO" id="GO:0071949">
    <property type="term" value="F:FAD binding"/>
    <property type="evidence" value="ECO:0007669"/>
    <property type="project" value="InterPro"/>
</dbReference>
<keyword evidence="3" id="KW-0560">Oxidoreductase</keyword>
<dbReference type="PANTHER" id="PTHR42659">
    <property type="entry name" value="XANTHINE DEHYDROGENASE SUBUNIT C-RELATED"/>
    <property type="match status" value="1"/>
</dbReference>
<organism evidence="5 6">
    <name type="scientific">Agaricicola taiwanensis</name>
    <dbReference type="NCBI Taxonomy" id="591372"/>
    <lineage>
        <taxon>Bacteria</taxon>
        <taxon>Pseudomonadati</taxon>
        <taxon>Pseudomonadota</taxon>
        <taxon>Alphaproteobacteria</taxon>
        <taxon>Rhodobacterales</taxon>
        <taxon>Paracoccaceae</taxon>
        <taxon>Agaricicola</taxon>
    </lineage>
</organism>
<accession>A0A8J2VJY4</accession>
<evidence type="ECO:0000313" key="5">
    <source>
        <dbReference type="EMBL" id="GGE33063.1"/>
    </source>
</evidence>
<sequence>MDNVTYHRAKTLAEAERLLAAHPDAKLLAGGQTLLPIMKDRRLSPANVIDIARIPELKGMRDEGDALVIGANTLHADVLTDPVVRGRIPALTDLVAVLGDPHVRHLGTLGGAVATNDPAGDYTAALVALDATISTNRRDVEAEAFFVGPFQTVLGEGEIVTSVRFPVPRRAGYEKFRHPTSRYALAGVFVAELAGGTVRVAVTGAGPRVFRLPAMEAALKANFSPDAVKQAEVPASCLGSDIHADRDYRAHLIHVMAEKAIVKALAM</sequence>
<dbReference type="PROSITE" id="PS51387">
    <property type="entry name" value="FAD_PCMH"/>
    <property type="match status" value="1"/>
</dbReference>
<dbReference type="InterPro" id="IPR016166">
    <property type="entry name" value="FAD-bd_PCMH"/>
</dbReference>
<gene>
    <name evidence="5" type="ORF">GCM10007276_07900</name>
</gene>
<evidence type="ECO:0000313" key="6">
    <source>
        <dbReference type="Proteomes" id="UP000602745"/>
    </source>
</evidence>
<dbReference type="InterPro" id="IPR051312">
    <property type="entry name" value="Diverse_Substr_Oxidored"/>
</dbReference>
<keyword evidence="6" id="KW-1185">Reference proteome</keyword>
<dbReference type="SUPFAM" id="SSF55447">
    <property type="entry name" value="CO dehydrogenase flavoprotein C-terminal domain-like"/>
    <property type="match status" value="1"/>
</dbReference>
<comment type="caution">
    <text evidence="5">The sequence shown here is derived from an EMBL/GenBank/DDBJ whole genome shotgun (WGS) entry which is preliminary data.</text>
</comment>
<dbReference type="Proteomes" id="UP000602745">
    <property type="component" value="Unassembled WGS sequence"/>
</dbReference>
<keyword evidence="1" id="KW-0285">Flavoprotein</keyword>
<dbReference type="InterPro" id="IPR036683">
    <property type="entry name" value="CO_DH_flav_C_dom_sf"/>
</dbReference>
<dbReference type="EMBL" id="BMCP01000001">
    <property type="protein sequence ID" value="GGE33063.1"/>
    <property type="molecule type" value="Genomic_DNA"/>
</dbReference>
<dbReference type="Gene3D" id="3.30.43.10">
    <property type="entry name" value="Uridine Diphospho-n-acetylenolpyruvylglucosamine Reductase, domain 2"/>
    <property type="match status" value="1"/>
</dbReference>
<proteinExistence type="predicted"/>
<evidence type="ECO:0000259" key="4">
    <source>
        <dbReference type="PROSITE" id="PS51387"/>
    </source>
</evidence>
<dbReference type="RefSeq" id="WP_188408383.1">
    <property type="nucleotide sequence ID" value="NZ_BMCP01000001.1"/>
</dbReference>